<dbReference type="InterPro" id="IPR044681">
    <property type="entry name" value="PICBP-like"/>
</dbReference>
<feature type="compositionally biased region" description="Basic and acidic residues" evidence="1">
    <location>
        <begin position="735"/>
        <end position="745"/>
    </location>
</feature>
<feature type="region of interest" description="Disordered" evidence="1">
    <location>
        <begin position="55"/>
        <end position="79"/>
    </location>
</feature>
<feature type="compositionally biased region" description="Polar residues" evidence="1">
    <location>
        <begin position="15"/>
        <end position="34"/>
    </location>
</feature>
<comment type="caution">
    <text evidence="3">The sequence shown here is derived from an EMBL/GenBank/DDBJ whole genome shotgun (WGS) entry which is preliminary data.</text>
</comment>
<feature type="region of interest" description="Disordered" evidence="1">
    <location>
        <begin position="553"/>
        <end position="587"/>
    </location>
</feature>
<gene>
    <name evidence="3" type="ORF">JRO89_XS11G0066800</name>
</gene>
<feature type="region of interest" description="Disordered" evidence="1">
    <location>
        <begin position="882"/>
        <end position="910"/>
    </location>
</feature>
<dbReference type="EMBL" id="JAFEMO010000011">
    <property type="protein sequence ID" value="KAH7557177.1"/>
    <property type="molecule type" value="Genomic_DNA"/>
</dbReference>
<feature type="compositionally biased region" description="Acidic residues" evidence="1">
    <location>
        <begin position="1193"/>
        <end position="1204"/>
    </location>
</feature>
<feature type="region of interest" description="Disordered" evidence="1">
    <location>
        <begin position="1171"/>
        <end position="1207"/>
    </location>
</feature>
<organism evidence="3 4">
    <name type="scientific">Xanthoceras sorbifolium</name>
    <dbReference type="NCBI Taxonomy" id="99658"/>
    <lineage>
        <taxon>Eukaryota</taxon>
        <taxon>Viridiplantae</taxon>
        <taxon>Streptophyta</taxon>
        <taxon>Embryophyta</taxon>
        <taxon>Tracheophyta</taxon>
        <taxon>Spermatophyta</taxon>
        <taxon>Magnoliopsida</taxon>
        <taxon>eudicotyledons</taxon>
        <taxon>Gunneridae</taxon>
        <taxon>Pentapetalae</taxon>
        <taxon>rosids</taxon>
        <taxon>malvids</taxon>
        <taxon>Sapindales</taxon>
        <taxon>Sapindaceae</taxon>
        <taxon>Xanthoceroideae</taxon>
        <taxon>Xanthoceras</taxon>
    </lineage>
</organism>
<dbReference type="InterPro" id="IPR012417">
    <property type="entry name" value="CaM-bd_dom_pln"/>
</dbReference>
<name>A0ABQ8HF45_9ROSI</name>
<dbReference type="Pfam" id="PF07839">
    <property type="entry name" value="CaM_binding"/>
    <property type="match status" value="2"/>
</dbReference>
<feature type="compositionally biased region" description="Basic and acidic residues" evidence="1">
    <location>
        <begin position="1141"/>
        <end position="1150"/>
    </location>
</feature>
<feature type="compositionally biased region" description="Low complexity" evidence="1">
    <location>
        <begin position="704"/>
        <end position="715"/>
    </location>
</feature>
<feature type="compositionally biased region" description="Basic and acidic residues" evidence="1">
    <location>
        <begin position="759"/>
        <end position="773"/>
    </location>
</feature>
<feature type="region of interest" description="Disordered" evidence="1">
    <location>
        <begin position="1"/>
        <end position="41"/>
    </location>
</feature>
<feature type="compositionally biased region" description="Low complexity" evidence="1">
    <location>
        <begin position="64"/>
        <end position="79"/>
    </location>
</feature>
<feature type="region of interest" description="Disordered" evidence="1">
    <location>
        <begin position="697"/>
        <end position="777"/>
    </location>
</feature>
<evidence type="ECO:0000313" key="3">
    <source>
        <dbReference type="EMBL" id="KAH7557177.1"/>
    </source>
</evidence>
<protein>
    <recommendedName>
        <fullName evidence="2">Calmodulin-binding domain-containing protein</fullName>
    </recommendedName>
</protein>
<feature type="compositionally biased region" description="Basic and acidic residues" evidence="1">
    <location>
        <begin position="1322"/>
        <end position="1335"/>
    </location>
</feature>
<reference evidence="3 4" key="1">
    <citation type="submission" date="2021-02" db="EMBL/GenBank/DDBJ databases">
        <title>Plant Genome Project.</title>
        <authorList>
            <person name="Zhang R.-G."/>
        </authorList>
    </citation>
    <scope>NUCLEOTIDE SEQUENCE [LARGE SCALE GENOMIC DNA]</scope>
    <source>
        <tissue evidence="3">Leaves</tissue>
    </source>
</reference>
<evidence type="ECO:0000313" key="4">
    <source>
        <dbReference type="Proteomes" id="UP000827721"/>
    </source>
</evidence>
<evidence type="ECO:0000256" key="1">
    <source>
        <dbReference type="SAM" id="MobiDB-lite"/>
    </source>
</evidence>
<dbReference type="SMART" id="SM01054">
    <property type="entry name" value="CaM_binding"/>
    <property type="match status" value="2"/>
</dbReference>
<dbReference type="PANTHER" id="PTHR33923:SF3">
    <property type="entry name" value="CALMODULIN BINDING PROTEIN PICBP"/>
    <property type="match status" value="1"/>
</dbReference>
<dbReference type="PANTHER" id="PTHR33923">
    <property type="entry name" value="CALMODULIN-BINDING PROTEIN-RELATED"/>
    <property type="match status" value="1"/>
</dbReference>
<dbReference type="Proteomes" id="UP000827721">
    <property type="component" value="Unassembled WGS sequence"/>
</dbReference>
<evidence type="ECO:0000259" key="2">
    <source>
        <dbReference type="SMART" id="SM01054"/>
    </source>
</evidence>
<feature type="region of interest" description="Disordered" evidence="1">
    <location>
        <begin position="1106"/>
        <end position="1152"/>
    </location>
</feature>
<feature type="compositionally biased region" description="Basic and acidic residues" evidence="1">
    <location>
        <begin position="1003"/>
        <end position="1028"/>
    </location>
</feature>
<feature type="domain" description="Calmodulin-binding" evidence="2">
    <location>
        <begin position="756"/>
        <end position="871"/>
    </location>
</feature>
<feature type="region of interest" description="Disordered" evidence="1">
    <location>
        <begin position="982"/>
        <end position="1030"/>
    </location>
</feature>
<feature type="compositionally biased region" description="Polar residues" evidence="1">
    <location>
        <begin position="986"/>
        <end position="1002"/>
    </location>
</feature>
<feature type="compositionally biased region" description="Polar residues" evidence="1">
    <location>
        <begin position="1386"/>
        <end position="1396"/>
    </location>
</feature>
<feature type="compositionally biased region" description="Polar residues" evidence="1">
    <location>
        <begin position="1350"/>
        <end position="1362"/>
    </location>
</feature>
<accession>A0ABQ8HF45</accession>
<proteinExistence type="predicted"/>
<keyword evidence="4" id="KW-1185">Reference proteome</keyword>
<feature type="domain" description="Calmodulin-binding" evidence="2">
    <location>
        <begin position="1379"/>
        <end position="1489"/>
    </location>
</feature>
<feature type="compositionally biased region" description="Polar residues" evidence="1">
    <location>
        <begin position="566"/>
        <end position="579"/>
    </location>
</feature>
<sequence>MDQDRIVASAESDMLSISDTSSQEENGGYTNTGGRRQPKNKMKLRSIKLSRLPSFGSCIRPQKSPSTRSSSLYSRQSTPITMPYASPNYTKVINSSDAKKGSLQASSRILNLCFGTLTRRSSFKSKKLKKTRSIKVASIGSLGSSTTEKSAPHDRSSISLPSYLKADFQASPSNSESSVSSNDQTRIANSTLDSSVRVLKKATGLRPQRILTKTASFKSKRPNRNKCTEVSEIPDSNVERATCSSTLKHKKFPRLKVEVKTGEGESGGNSAMKVCPYTYCSLHGHHHGTLPPLKRFVSMRRRLLKNQKSIKPESRSIPKAKRYTNRRRGTQTTQVVCNGNSADKETIQDDITSSSRTEKVFKPDLNSTCCQSGEDKHISDCANHAEMLLGETSSHPHPSFEQQKTSDSLTAKPETQVAFSAVQGTSEECCCITTEPIKLILDAGDIESKGGRIVASSIHSGDNVPILSVDHHKFTETSLPELKDSIQCNNLSLKLDGIVSSSDEEVPTDAIVHQEANRDRAAGLNLEVFKDNSKSHIEVVEASTQTRVIGKENNENFEPDNGFLEGNSSSGDSMPNSTTEEPHKTQMEKPKYTGFWGLIYQHMKSGIAAEVETELPLDGKEKEELPRGGKVKEEQVKVKDDNSLLRKNEFVSFQTLSGTDQNMGMGECDEGDQKFEPWQSDAIKLVQEAFDKILSEIPDRSSDDQSISSDITSEQDLLDENHSEGGERSISSSFERTKESIKQNPEESGIEAIDINSKTSEEEKAASKQENNSKKQISKNWSNLKKVIILKRFVKALEKVKNFNPRKPQFLPVEPDPETEKVNLRHQTMEERKNADEWMLDYALRQVISNLAPAQKRKVGLLVQAFETVTPPTDIKTRLSFNAKSSSHPTPVQGCTGSPIQSGEQNNSESLGKAPYLEMSFRETLDEVSDISTAERHIPGTCSELKERDSRGCSNAELDMSASETSHRNLEDKETIAFNLEEEDNNSILTDDQPNVVDSSSTKLEEPRLLDKPLSKPDDTGNTSHEEFPVNGKILPEVSKEVLLIYDSEIRDSDMQLNSKKFKSGNLIDANGEQSRELKSELSFIVSSVVSSASFCELSEEPMAACGGEANSKHEVLQESSPEEESEPHDTIDTDNLIDADGERSREPKSELSSIVSSVVSSTSFSELSAERMAACGGQADSKRDVQHSTPQEESEPPDTNDMEPENKLEKQKYMRLWYLIYKHMGSSIAEVGAHPLEGADKGEQGGDANKLLETEGADSCEDSSEMNQKMLMDNQIATSQKIECHHIEAIKLIEEAIDDIHLPDMQDDSTDDQSITGNKIPEQDFQKKHGESREIFLSNSSDSAEDSFRGSNNTNVEQGTTVDPKEASSRRNNISALEESETESKLGNTTKPKSQKSWSNLKKLILLKRFVKALEKVTTFNPREPQYLHLDSDSEVEKVTLRHQNMEDRKNAEEWMLDHALQQVVAKLTPARKRKVELLIEAFETVTPSLEVKTHQQNSAAGSPHARLIHV</sequence>
<feature type="region of interest" description="Disordered" evidence="1">
    <location>
        <begin position="1304"/>
        <end position="1396"/>
    </location>
</feature>